<comment type="caution">
    <text evidence="2">The sequence shown here is derived from an EMBL/GenBank/DDBJ whole genome shotgun (WGS) entry which is preliminary data.</text>
</comment>
<feature type="region of interest" description="Disordered" evidence="1">
    <location>
        <begin position="235"/>
        <end position="259"/>
    </location>
</feature>
<dbReference type="AlphaFoldDB" id="A0A814JV09"/>
<proteinExistence type="predicted"/>
<organism evidence="2 3">
    <name type="scientific">Brachionus calyciflorus</name>
    <dbReference type="NCBI Taxonomy" id="104777"/>
    <lineage>
        <taxon>Eukaryota</taxon>
        <taxon>Metazoa</taxon>
        <taxon>Spiralia</taxon>
        <taxon>Gnathifera</taxon>
        <taxon>Rotifera</taxon>
        <taxon>Eurotatoria</taxon>
        <taxon>Monogononta</taxon>
        <taxon>Pseudotrocha</taxon>
        <taxon>Ploima</taxon>
        <taxon>Brachionidae</taxon>
        <taxon>Brachionus</taxon>
    </lineage>
</organism>
<evidence type="ECO:0000256" key="1">
    <source>
        <dbReference type="SAM" id="MobiDB-lite"/>
    </source>
</evidence>
<evidence type="ECO:0000313" key="3">
    <source>
        <dbReference type="Proteomes" id="UP000663879"/>
    </source>
</evidence>
<evidence type="ECO:0000313" key="2">
    <source>
        <dbReference type="EMBL" id="CAF1044061.1"/>
    </source>
</evidence>
<dbReference type="EMBL" id="CAJNOC010005155">
    <property type="protein sequence ID" value="CAF1044061.1"/>
    <property type="molecule type" value="Genomic_DNA"/>
</dbReference>
<keyword evidence="3" id="KW-1185">Reference proteome</keyword>
<gene>
    <name evidence="2" type="ORF">OXX778_LOCUS18495</name>
</gene>
<accession>A0A814JV09</accession>
<protein>
    <submittedName>
        <fullName evidence="2">Uncharacterized protein</fullName>
    </submittedName>
</protein>
<dbReference type="OrthoDB" id="10201613at2759"/>
<reference evidence="2" key="1">
    <citation type="submission" date="2021-02" db="EMBL/GenBank/DDBJ databases">
        <authorList>
            <person name="Nowell W R."/>
        </authorList>
    </citation>
    <scope>NUCLEOTIDE SEQUENCE</scope>
    <source>
        <strain evidence="2">Ploen Becks lab</strain>
    </source>
</reference>
<sequence>MTDPRNTSRGRPARQPLEVPATLRANQTPLRTNQNIGNSQNQRTSDIDELAKGLDRVLSSLTELNDGFTSLRETVAGLTRQNLNLNTNVENIDQRLNQIGERLERIERQMVPANGGFSEQMIIDARDQLGLDLNRPLMHNGHHLTNIPFNQANVNLFGTRLMDILFTREEQSRGSVEPARRDAPALDQDRIDLIKICYLKKLRSIENFLEIWPSVVRSLRQKSLDAKRRLRVNGLNGGETSEDEFVQPAPLPDNLDDDLNRAPIRRDVTMGSLNSL</sequence>
<dbReference type="Proteomes" id="UP000663879">
    <property type="component" value="Unassembled WGS sequence"/>
</dbReference>
<feature type="region of interest" description="Disordered" evidence="1">
    <location>
        <begin position="1"/>
        <end position="20"/>
    </location>
</feature>
<name>A0A814JV09_9BILA</name>